<keyword evidence="1" id="KW-0732">Signal</keyword>
<dbReference type="STRING" id="542832.A0A3M6VNF9"/>
<sequence length="321" mass="36082">MATFYVSFALLSFVETLSLRPMAVVHLVCPLVRVKTFKSAVIGTMRVCGMPKGTCEKRLQKCMKAKCREIRSYKKREECVSTAKIFYIGANMVGCPAYENAQKEACECVPTDHAAFATRERVKYFLKKNGAPEADVEEEAIDALLEKYKEDEPTMFLRLLKKYPKALKTDLTKTNFMDDIVNSVDTDLKKKKKKGIQIEKEFAGFSTTSLTYSGLQIFTPYSFKLAARSSIVRTARLALGEIPSDGCTAVNNVPVVVDDVACDRIRWYCIASCVTSSRNLSATKEISRVLIETNRYRHTCARRSLRIQFAAGRIQPARPGQ</sequence>
<dbReference type="GO" id="GO:0005576">
    <property type="term" value="C:extracellular region"/>
    <property type="evidence" value="ECO:0007669"/>
    <property type="project" value="InterPro"/>
</dbReference>
<feature type="signal peptide" evidence="1">
    <location>
        <begin position="1"/>
        <end position="16"/>
    </location>
</feature>
<dbReference type="Proteomes" id="UP000282087">
    <property type="component" value="Unassembled WGS sequence"/>
</dbReference>
<evidence type="ECO:0000313" key="2">
    <source>
        <dbReference type="EMBL" id="RMX68475.1"/>
    </source>
</evidence>
<protein>
    <submittedName>
        <fullName evidence="2">Uncharacterized protein</fullName>
    </submittedName>
</protein>
<dbReference type="PANTHER" id="PTHR12824">
    <property type="entry name" value="GROUP XII SECRETORY PHOSPHOLIPASE A2 FAMILY MEMBER"/>
    <property type="match status" value="1"/>
</dbReference>
<name>A0A3M6VNF9_9STRA</name>
<comment type="caution">
    <text evidence="2">The sequence shown here is derived from an EMBL/GenBank/DDBJ whole genome shotgun (WGS) entry which is preliminary data.</text>
</comment>
<keyword evidence="3" id="KW-1185">Reference proteome</keyword>
<dbReference type="GO" id="GO:0004623">
    <property type="term" value="F:phospholipase A2 activity"/>
    <property type="evidence" value="ECO:0007669"/>
    <property type="project" value="InterPro"/>
</dbReference>
<dbReference type="AlphaFoldDB" id="A0A3M6VNF9"/>
<organism evidence="2 3">
    <name type="scientific">Peronospora effusa</name>
    <dbReference type="NCBI Taxonomy" id="542832"/>
    <lineage>
        <taxon>Eukaryota</taxon>
        <taxon>Sar</taxon>
        <taxon>Stramenopiles</taxon>
        <taxon>Oomycota</taxon>
        <taxon>Peronosporomycetes</taxon>
        <taxon>Peronosporales</taxon>
        <taxon>Peronosporaceae</taxon>
        <taxon>Peronospora</taxon>
    </lineage>
</organism>
<proteinExistence type="predicted"/>
<reference evidence="2 3" key="1">
    <citation type="submission" date="2018-06" db="EMBL/GenBank/DDBJ databases">
        <title>Comparative genomics of downy mildews reveals potential adaptations to biotrophy.</title>
        <authorList>
            <person name="Fletcher K."/>
            <person name="Klosterman S.J."/>
            <person name="Derevnina L."/>
            <person name="Martin F."/>
            <person name="Koike S."/>
            <person name="Reyes Chin-Wo S."/>
            <person name="Mou B."/>
            <person name="Michelmore R."/>
        </authorList>
    </citation>
    <scope>NUCLEOTIDE SEQUENCE [LARGE SCALE GENOMIC DNA]</scope>
    <source>
        <strain evidence="2 3">R14</strain>
    </source>
</reference>
<dbReference type="GO" id="GO:0016042">
    <property type="term" value="P:lipid catabolic process"/>
    <property type="evidence" value="ECO:0007669"/>
    <property type="project" value="InterPro"/>
</dbReference>
<dbReference type="InterPro" id="IPR010711">
    <property type="entry name" value="PLA2G12"/>
</dbReference>
<dbReference type="PANTHER" id="PTHR12824:SF8">
    <property type="entry name" value="GXIVSPLA2, ISOFORM A"/>
    <property type="match status" value="1"/>
</dbReference>
<evidence type="ECO:0000313" key="3">
    <source>
        <dbReference type="Proteomes" id="UP000282087"/>
    </source>
</evidence>
<evidence type="ECO:0000256" key="1">
    <source>
        <dbReference type="SAM" id="SignalP"/>
    </source>
</evidence>
<dbReference type="GO" id="GO:0005509">
    <property type="term" value="F:calcium ion binding"/>
    <property type="evidence" value="ECO:0007669"/>
    <property type="project" value="InterPro"/>
</dbReference>
<gene>
    <name evidence="2" type="ORF">DD238_004499</name>
</gene>
<accession>A0A3M6VNF9</accession>
<dbReference type="VEuPathDB" id="FungiDB:DD237_008390"/>
<feature type="chain" id="PRO_5018032103" evidence="1">
    <location>
        <begin position="17"/>
        <end position="321"/>
    </location>
</feature>
<dbReference type="EMBL" id="QLLG01000068">
    <property type="protein sequence ID" value="RMX68475.1"/>
    <property type="molecule type" value="Genomic_DNA"/>
</dbReference>